<proteinExistence type="predicted"/>
<evidence type="ECO:0000256" key="1">
    <source>
        <dbReference type="SAM" id="Phobius"/>
    </source>
</evidence>
<organism evidence="2 3">
    <name type="scientific">Xaviernesmea rhizosphaerae</name>
    <dbReference type="NCBI Taxonomy" id="1672749"/>
    <lineage>
        <taxon>Bacteria</taxon>
        <taxon>Pseudomonadati</taxon>
        <taxon>Pseudomonadota</taxon>
        <taxon>Alphaproteobacteria</taxon>
        <taxon>Hyphomicrobiales</taxon>
        <taxon>Rhizobiaceae</taxon>
        <taxon>Rhizobium/Agrobacterium group</taxon>
        <taxon>Xaviernesmea</taxon>
    </lineage>
</organism>
<keyword evidence="1" id="KW-0812">Transmembrane</keyword>
<keyword evidence="1" id="KW-0472">Membrane</keyword>
<dbReference type="EMBL" id="MKIO01000021">
    <property type="protein sequence ID" value="OLP56686.1"/>
    <property type="molecule type" value="Genomic_DNA"/>
</dbReference>
<protein>
    <submittedName>
        <fullName evidence="2">Uncharacterized protein</fullName>
    </submittedName>
</protein>
<sequence>MAGWTSIFTFFGSAVGILTGLFVVWDRFYKHAPSLFLVAKPLIEGGKQRKAFLRLVNNSERPLIASWPNGSEDNVMRVATNDGIRGIVASIVRGETSVVLDGKDDRLFPVLKPPNWDDLSDDGTIEINVRWRFVQPLIWKRDRSTTVRIDKRSLKLLEDEADLE</sequence>
<dbReference type="AlphaFoldDB" id="A0A1Q9AMX2"/>
<dbReference type="STRING" id="1672749.BJF92_11405"/>
<dbReference type="RefSeq" id="WP_075633706.1">
    <property type="nucleotide sequence ID" value="NZ_MKIO01000021.1"/>
</dbReference>
<reference evidence="2 3" key="1">
    <citation type="submission" date="2016-09" db="EMBL/GenBank/DDBJ databases">
        <title>Rhizobium sp. nov., a novel species isolated from the rice rhizosphere.</title>
        <authorList>
            <person name="Zhao J."/>
            <person name="Zhang X."/>
        </authorList>
    </citation>
    <scope>NUCLEOTIDE SEQUENCE [LARGE SCALE GENOMIC DNA]</scope>
    <source>
        <strain evidence="2 3">MH17</strain>
    </source>
</reference>
<feature type="transmembrane region" description="Helical" evidence="1">
    <location>
        <begin position="6"/>
        <end position="25"/>
    </location>
</feature>
<dbReference type="OrthoDB" id="8239981at2"/>
<comment type="caution">
    <text evidence="2">The sequence shown here is derived from an EMBL/GenBank/DDBJ whole genome shotgun (WGS) entry which is preliminary data.</text>
</comment>
<accession>A0A1Q9AMX2</accession>
<keyword evidence="1" id="KW-1133">Transmembrane helix</keyword>
<gene>
    <name evidence="2" type="ORF">BJF92_11405</name>
</gene>
<evidence type="ECO:0000313" key="2">
    <source>
        <dbReference type="EMBL" id="OLP56686.1"/>
    </source>
</evidence>
<dbReference type="Proteomes" id="UP000186143">
    <property type="component" value="Unassembled WGS sequence"/>
</dbReference>
<name>A0A1Q9AMX2_9HYPH</name>
<evidence type="ECO:0000313" key="3">
    <source>
        <dbReference type="Proteomes" id="UP000186143"/>
    </source>
</evidence>